<dbReference type="AlphaFoldDB" id="A0A4D6LCS3"/>
<feature type="compositionally biased region" description="Basic and acidic residues" evidence="1">
    <location>
        <begin position="77"/>
        <end position="93"/>
    </location>
</feature>
<name>A0A4D6LCS3_VIGUN</name>
<evidence type="ECO:0000313" key="3">
    <source>
        <dbReference type="EMBL" id="QCD86094.1"/>
    </source>
</evidence>
<keyword evidence="2" id="KW-0812">Transmembrane</keyword>
<dbReference type="Proteomes" id="UP000501690">
    <property type="component" value="Linkage Group LG3"/>
</dbReference>
<organism evidence="3 4">
    <name type="scientific">Vigna unguiculata</name>
    <name type="common">Cowpea</name>
    <dbReference type="NCBI Taxonomy" id="3917"/>
    <lineage>
        <taxon>Eukaryota</taxon>
        <taxon>Viridiplantae</taxon>
        <taxon>Streptophyta</taxon>
        <taxon>Embryophyta</taxon>
        <taxon>Tracheophyta</taxon>
        <taxon>Spermatophyta</taxon>
        <taxon>Magnoliopsida</taxon>
        <taxon>eudicotyledons</taxon>
        <taxon>Gunneridae</taxon>
        <taxon>Pentapetalae</taxon>
        <taxon>rosids</taxon>
        <taxon>fabids</taxon>
        <taxon>Fabales</taxon>
        <taxon>Fabaceae</taxon>
        <taxon>Papilionoideae</taxon>
        <taxon>50 kb inversion clade</taxon>
        <taxon>NPAAA clade</taxon>
        <taxon>indigoferoid/millettioid clade</taxon>
        <taxon>Phaseoleae</taxon>
        <taxon>Vigna</taxon>
    </lineage>
</organism>
<evidence type="ECO:0000313" key="4">
    <source>
        <dbReference type="Proteomes" id="UP000501690"/>
    </source>
</evidence>
<protein>
    <submittedName>
        <fullName evidence="3">Uncharacterized protein</fullName>
    </submittedName>
</protein>
<evidence type="ECO:0000256" key="2">
    <source>
        <dbReference type="SAM" id="Phobius"/>
    </source>
</evidence>
<dbReference type="EMBL" id="CP039347">
    <property type="protein sequence ID" value="QCD86094.1"/>
    <property type="molecule type" value="Genomic_DNA"/>
</dbReference>
<feature type="transmembrane region" description="Helical" evidence="2">
    <location>
        <begin position="12"/>
        <end position="30"/>
    </location>
</feature>
<keyword evidence="4" id="KW-1185">Reference proteome</keyword>
<reference evidence="3 4" key="1">
    <citation type="submission" date="2019-04" db="EMBL/GenBank/DDBJ databases">
        <title>An improved genome assembly and genetic linkage map for asparagus bean, Vigna unguiculata ssp. sesquipedialis.</title>
        <authorList>
            <person name="Xia Q."/>
            <person name="Zhang R."/>
            <person name="Dong Y."/>
        </authorList>
    </citation>
    <scope>NUCLEOTIDE SEQUENCE [LARGE SCALE GENOMIC DNA]</scope>
    <source>
        <tissue evidence="3">Leaf</tissue>
    </source>
</reference>
<proteinExistence type="predicted"/>
<sequence>MVTVGSPVITHFYPLFQFASLVLELLCSLVQCRSPVRTHFQVGKLWLTLIFLCFHVVWMKTVARPANLTQASQSRLGEMDKDSPKPFLRERSPRRPAQFFSERISRPSERDLAQARSRVSSCFLFGALA</sequence>
<feature type="transmembrane region" description="Helical" evidence="2">
    <location>
        <begin position="42"/>
        <end position="59"/>
    </location>
</feature>
<gene>
    <name evidence="3" type="ORF">DEO72_LG3g615</name>
</gene>
<keyword evidence="2" id="KW-1133">Transmembrane helix</keyword>
<accession>A0A4D6LCS3</accession>
<evidence type="ECO:0000256" key="1">
    <source>
        <dbReference type="SAM" id="MobiDB-lite"/>
    </source>
</evidence>
<keyword evidence="2" id="KW-0472">Membrane</keyword>
<feature type="region of interest" description="Disordered" evidence="1">
    <location>
        <begin position="73"/>
        <end position="98"/>
    </location>
</feature>